<organism evidence="2 3">
    <name type="scientific">Eubacterium uniforme</name>
    <dbReference type="NCBI Taxonomy" id="39495"/>
    <lineage>
        <taxon>Bacteria</taxon>
        <taxon>Bacillati</taxon>
        <taxon>Bacillota</taxon>
        <taxon>Clostridia</taxon>
        <taxon>Eubacteriales</taxon>
        <taxon>Eubacteriaceae</taxon>
        <taxon>Eubacterium</taxon>
    </lineage>
</organism>
<dbReference type="SUPFAM" id="SSF81301">
    <property type="entry name" value="Nucleotidyltransferase"/>
    <property type="match status" value="1"/>
</dbReference>
<sequence length="271" mass="31913">MLSPIQFKLLEMLKWFHGYCLKENINYYAVGGTMIGAMRHKGFIPWDDDIDIAIPRKDYDRLIRNFTGIIDGYLLESPYSGNSDYLYSYAKIYDTRTTLVEKTRVPCKRGIYIDVFPLDGIGNSYEEAERLFRKFDKKNMFLMTRTCVVRNDRSWYKNASIIASRVIPNFILDDKKLSIAVDRLAESMNDDNSKFIANLMGAYRSKEITLREYFGKPTLYQFEGMAIYGPEKCDEYLTNIYKNWKQLPPEDKRYTKHDFVVCDLEKSYLQN</sequence>
<name>A0A1T4VD86_9FIRM</name>
<evidence type="ECO:0000259" key="1">
    <source>
        <dbReference type="Pfam" id="PF04991"/>
    </source>
</evidence>
<dbReference type="EMBL" id="FUXZ01000004">
    <property type="protein sequence ID" value="SKA62856.1"/>
    <property type="molecule type" value="Genomic_DNA"/>
</dbReference>
<proteinExistence type="predicted"/>
<dbReference type="InterPro" id="IPR007074">
    <property type="entry name" value="LicD/FKTN/FKRP_NTP_transf"/>
</dbReference>
<dbReference type="STRING" id="39495.SAMN02745111_00714"/>
<protein>
    <submittedName>
        <fullName evidence="2">Lipopolysaccharide cholinephosphotransferase</fullName>
    </submittedName>
</protein>
<dbReference type="InterPro" id="IPR052942">
    <property type="entry name" value="LPS_cholinephosphotransferase"/>
</dbReference>
<dbReference type="GO" id="GO:0009100">
    <property type="term" value="P:glycoprotein metabolic process"/>
    <property type="evidence" value="ECO:0007669"/>
    <property type="project" value="UniProtKB-ARBA"/>
</dbReference>
<dbReference type="PANTHER" id="PTHR43404:SF2">
    <property type="entry name" value="LIPOPOLYSACCHARIDE CHOLINEPHOSPHOTRANSFERASE LICD"/>
    <property type="match status" value="1"/>
</dbReference>
<dbReference type="AlphaFoldDB" id="A0A1T4VD86"/>
<evidence type="ECO:0000313" key="3">
    <source>
        <dbReference type="Proteomes" id="UP000190814"/>
    </source>
</evidence>
<gene>
    <name evidence="2" type="ORF">SAMN02745111_00714</name>
</gene>
<dbReference type="RefSeq" id="WP_078765602.1">
    <property type="nucleotide sequence ID" value="NZ_FUXZ01000004.1"/>
</dbReference>
<keyword evidence="3" id="KW-1185">Reference proteome</keyword>
<dbReference type="Pfam" id="PF04991">
    <property type="entry name" value="LicD"/>
    <property type="match status" value="1"/>
</dbReference>
<keyword evidence="2" id="KW-0808">Transferase</keyword>
<dbReference type="OrthoDB" id="9786100at2"/>
<dbReference type="PANTHER" id="PTHR43404">
    <property type="entry name" value="LIPOPOLYSACCHARIDE CHOLINEPHOSPHOTRANSFERASE LICD"/>
    <property type="match status" value="1"/>
</dbReference>
<accession>A0A1T4VD86</accession>
<dbReference type="InterPro" id="IPR043519">
    <property type="entry name" value="NT_sf"/>
</dbReference>
<dbReference type="Proteomes" id="UP000190814">
    <property type="component" value="Unassembled WGS sequence"/>
</dbReference>
<evidence type="ECO:0000313" key="2">
    <source>
        <dbReference type="EMBL" id="SKA62856.1"/>
    </source>
</evidence>
<reference evidence="2 3" key="1">
    <citation type="submission" date="2017-02" db="EMBL/GenBank/DDBJ databases">
        <authorList>
            <person name="Peterson S.W."/>
        </authorList>
    </citation>
    <scope>NUCLEOTIDE SEQUENCE [LARGE SCALE GENOMIC DNA]</scope>
    <source>
        <strain evidence="2 3">ATCC 35992</strain>
    </source>
</reference>
<dbReference type="GO" id="GO:0016740">
    <property type="term" value="F:transferase activity"/>
    <property type="evidence" value="ECO:0007669"/>
    <property type="project" value="UniProtKB-KW"/>
</dbReference>
<feature type="domain" description="LicD/FKTN/FKRP nucleotidyltransferase" evidence="1">
    <location>
        <begin position="20"/>
        <end position="242"/>
    </location>
</feature>